<feature type="non-terminal residue" evidence="1">
    <location>
        <position position="65"/>
    </location>
</feature>
<reference evidence="1 2" key="1">
    <citation type="journal article" date="2023" name="Plants (Basel)">
        <title>Bridging the Gap: Combining Genomics and Transcriptomics Approaches to Understand Stylosanthes scabra, an Orphan Legume from the Brazilian Caatinga.</title>
        <authorList>
            <person name="Ferreira-Neto J.R.C."/>
            <person name="da Silva M.D."/>
            <person name="Binneck E."/>
            <person name="de Melo N.F."/>
            <person name="da Silva R.H."/>
            <person name="de Melo A.L.T.M."/>
            <person name="Pandolfi V."/>
            <person name="Bustamante F.O."/>
            <person name="Brasileiro-Vidal A.C."/>
            <person name="Benko-Iseppon A.M."/>
        </authorList>
    </citation>
    <scope>NUCLEOTIDE SEQUENCE [LARGE SCALE GENOMIC DNA]</scope>
    <source>
        <tissue evidence="1">Leaves</tissue>
    </source>
</reference>
<accession>A0ABU6ZYQ8</accession>
<name>A0ABU6ZYQ8_9FABA</name>
<evidence type="ECO:0000313" key="1">
    <source>
        <dbReference type="EMBL" id="MED6227091.1"/>
    </source>
</evidence>
<proteinExistence type="predicted"/>
<protein>
    <submittedName>
        <fullName evidence="1">Uncharacterized protein</fullName>
    </submittedName>
</protein>
<evidence type="ECO:0000313" key="2">
    <source>
        <dbReference type="Proteomes" id="UP001341840"/>
    </source>
</evidence>
<sequence length="65" mass="7512">MLPPLLLPVHYSSRGNRVHCNLRSPPPIHPPPLHPSPSTGVVCWICRLEKRAKKKSKKERKERTR</sequence>
<comment type="caution">
    <text evidence="1">The sequence shown here is derived from an EMBL/GenBank/DDBJ whole genome shotgun (WGS) entry which is preliminary data.</text>
</comment>
<dbReference type="EMBL" id="JASCZI010277859">
    <property type="protein sequence ID" value="MED6227091.1"/>
    <property type="molecule type" value="Genomic_DNA"/>
</dbReference>
<dbReference type="Proteomes" id="UP001341840">
    <property type="component" value="Unassembled WGS sequence"/>
</dbReference>
<gene>
    <name evidence="1" type="ORF">PIB30_110062</name>
</gene>
<organism evidence="1 2">
    <name type="scientific">Stylosanthes scabra</name>
    <dbReference type="NCBI Taxonomy" id="79078"/>
    <lineage>
        <taxon>Eukaryota</taxon>
        <taxon>Viridiplantae</taxon>
        <taxon>Streptophyta</taxon>
        <taxon>Embryophyta</taxon>
        <taxon>Tracheophyta</taxon>
        <taxon>Spermatophyta</taxon>
        <taxon>Magnoliopsida</taxon>
        <taxon>eudicotyledons</taxon>
        <taxon>Gunneridae</taxon>
        <taxon>Pentapetalae</taxon>
        <taxon>rosids</taxon>
        <taxon>fabids</taxon>
        <taxon>Fabales</taxon>
        <taxon>Fabaceae</taxon>
        <taxon>Papilionoideae</taxon>
        <taxon>50 kb inversion clade</taxon>
        <taxon>dalbergioids sensu lato</taxon>
        <taxon>Dalbergieae</taxon>
        <taxon>Pterocarpus clade</taxon>
        <taxon>Stylosanthes</taxon>
    </lineage>
</organism>
<keyword evidence="2" id="KW-1185">Reference proteome</keyword>